<dbReference type="GeneID" id="90764033"/>
<feature type="transmembrane region" description="Helical" evidence="1">
    <location>
        <begin position="52"/>
        <end position="73"/>
    </location>
</feature>
<evidence type="ECO:0000313" key="3">
    <source>
        <dbReference type="Proteomes" id="UP000502681"/>
    </source>
</evidence>
<keyword evidence="1" id="KW-1133">Transmembrane helix</keyword>
<gene>
    <name evidence="2" type="ORF">E2566_13835</name>
</gene>
<dbReference type="Proteomes" id="UP000502681">
    <property type="component" value="Chromosome"/>
</dbReference>
<name>A0ABX6L5D1_9GAMM</name>
<sequence length="249" mass="28459">MENIINKTCKFIKSINSLYHKIGVGALLLLIVKCLVLNKITAPFTWMYDVSAVVEGVLASIIASYIFYVVAIYPEIYKDKCRSSVFVISRLRIITTSFQTHIQEFGKKASIDLDVNSSVDDVGKAILNISPFKKDAPLVLGYTQPFQSADWFEYFLYGVNKIEEDASKLINSRAYMNMSTITLLNQIIHSGWCSTIKILNDAKGGLRQDLNPFYSKEQSDKSQQLYFSLYNLMRMVQYLKSEIEKYEID</sequence>
<organism evidence="2 3">
    <name type="scientific">Pectobacterium punjabense</name>
    <dbReference type="NCBI Taxonomy" id="2108399"/>
    <lineage>
        <taxon>Bacteria</taxon>
        <taxon>Pseudomonadati</taxon>
        <taxon>Pseudomonadota</taxon>
        <taxon>Gammaproteobacteria</taxon>
        <taxon>Enterobacterales</taxon>
        <taxon>Pectobacteriaceae</taxon>
        <taxon>Pectobacterium</taxon>
    </lineage>
</organism>
<dbReference type="RefSeq" id="WP_107168525.1">
    <property type="nucleotide sequence ID" value="NZ_CP038498.1"/>
</dbReference>
<protein>
    <recommendedName>
        <fullName evidence="4">DUF4760 domain-containing protein</fullName>
    </recommendedName>
</protein>
<keyword evidence="3" id="KW-1185">Reference proteome</keyword>
<reference evidence="2 3" key="1">
    <citation type="submission" date="2019-04" db="EMBL/GenBank/DDBJ databases">
        <title>Whole Genome Sequencing of Pectobacterium punjabense SS95.</title>
        <authorList>
            <person name="Sarfraz S."/>
            <person name="Oulghazi S."/>
            <person name="Roques C."/>
            <person name="Vandecasteele C."/>
            <person name="Faure D."/>
        </authorList>
    </citation>
    <scope>NUCLEOTIDE SEQUENCE [LARGE SCALE GENOMIC DNA]</scope>
    <source>
        <strain evidence="2 3">SS95</strain>
    </source>
</reference>
<proteinExistence type="predicted"/>
<keyword evidence="1" id="KW-0812">Transmembrane</keyword>
<evidence type="ECO:0008006" key="4">
    <source>
        <dbReference type="Google" id="ProtNLM"/>
    </source>
</evidence>
<feature type="transmembrane region" description="Helical" evidence="1">
    <location>
        <begin position="21"/>
        <end position="40"/>
    </location>
</feature>
<evidence type="ECO:0000313" key="2">
    <source>
        <dbReference type="EMBL" id="QJA20932.1"/>
    </source>
</evidence>
<dbReference type="EMBL" id="CP038498">
    <property type="protein sequence ID" value="QJA20932.1"/>
    <property type="molecule type" value="Genomic_DNA"/>
</dbReference>
<accession>A0ABX6L5D1</accession>
<keyword evidence="1" id="KW-0472">Membrane</keyword>
<evidence type="ECO:0000256" key="1">
    <source>
        <dbReference type="SAM" id="Phobius"/>
    </source>
</evidence>